<evidence type="ECO:0000313" key="7">
    <source>
        <dbReference type="EMBL" id="EYC43840.1"/>
    </source>
</evidence>
<dbReference type="InterPro" id="IPR019428">
    <property type="entry name" value="7TM_GPCR_serpentine_rcpt_Str"/>
</dbReference>
<feature type="domain" description="G-protein coupled receptors family 1 profile" evidence="6">
    <location>
        <begin position="23"/>
        <end position="304"/>
    </location>
</feature>
<sequence length="339" mass="39918">MGVNLDVFVRALAYATFVLALLTNALLILLALKKTSRDFGAYKYIMLCFGLFNILYSLTELLTQPAILLVESSYMVYSDSYLSRYGWLCYLLLSIFMGMYGLSTILLAMHFFYRYILICKPRRRYFFYRVEWIILWIVIMLGWGSIYGLIAYYAYAPSEAFYEFARHEVLTQLDRNIDYLTFFCVFPYERIDGVTKVHWRYCLGLFCCIMMMIITVIVIVYCGVQTIRMLRKACMSPKTLFLHKQLLKALFAQAVLPFAFSYTPRFIMFFFTLMGIAGHSFYTFVPSAITFYAFLDPLTNIYFNPDFKRTTVTLLRRYFCCHRDEARLHPQPTSNTVKY</sequence>
<dbReference type="EMBL" id="JARK01000079">
    <property type="protein sequence ID" value="EYC43840.1"/>
    <property type="molecule type" value="Genomic_DNA"/>
</dbReference>
<evidence type="ECO:0000256" key="1">
    <source>
        <dbReference type="ARBA" id="ARBA00004370"/>
    </source>
</evidence>
<dbReference type="STRING" id="53326.A0A016WVZ1"/>
<evidence type="ECO:0000256" key="3">
    <source>
        <dbReference type="ARBA" id="ARBA00022989"/>
    </source>
</evidence>
<dbReference type="GO" id="GO:0042048">
    <property type="term" value="P:olfactory behavior"/>
    <property type="evidence" value="ECO:0007669"/>
    <property type="project" value="TreeGrafter"/>
</dbReference>
<keyword evidence="3 5" id="KW-1133">Transmembrane helix</keyword>
<feature type="transmembrane region" description="Helical" evidence="5">
    <location>
        <begin position="198"/>
        <end position="224"/>
    </location>
</feature>
<protein>
    <recommendedName>
        <fullName evidence="6">G-protein coupled receptors family 1 profile domain-containing protein</fullName>
    </recommendedName>
</protein>
<comment type="subcellular location">
    <subcellularLocation>
        <location evidence="1">Membrane</location>
    </subcellularLocation>
</comment>
<dbReference type="OrthoDB" id="5812563at2759"/>
<feature type="transmembrane region" description="Helical" evidence="5">
    <location>
        <begin position="269"/>
        <end position="295"/>
    </location>
</feature>
<dbReference type="InterPro" id="IPR017452">
    <property type="entry name" value="GPCR_Rhodpsn_7TM"/>
</dbReference>
<accession>A0A016WVZ1</accession>
<evidence type="ECO:0000256" key="2">
    <source>
        <dbReference type="ARBA" id="ARBA00022692"/>
    </source>
</evidence>
<keyword evidence="4 5" id="KW-0472">Membrane</keyword>
<reference evidence="8" key="1">
    <citation type="journal article" date="2015" name="Nat. Genet.">
        <title>The genome and transcriptome of the zoonotic hookworm Ancylostoma ceylanicum identify infection-specific gene families.</title>
        <authorList>
            <person name="Schwarz E.M."/>
            <person name="Hu Y."/>
            <person name="Antoshechkin I."/>
            <person name="Miller M.M."/>
            <person name="Sternberg P.W."/>
            <person name="Aroian R.V."/>
        </authorList>
    </citation>
    <scope>NUCLEOTIDE SEQUENCE</scope>
    <source>
        <strain evidence="8">HY135</strain>
    </source>
</reference>
<feature type="transmembrane region" description="Helical" evidence="5">
    <location>
        <begin position="12"/>
        <end position="32"/>
    </location>
</feature>
<dbReference type="Pfam" id="PF10326">
    <property type="entry name" value="7TM_GPCR_Str"/>
    <property type="match status" value="1"/>
</dbReference>
<dbReference type="AlphaFoldDB" id="A0A016WVZ1"/>
<feature type="transmembrane region" description="Helical" evidence="5">
    <location>
        <begin position="44"/>
        <end position="70"/>
    </location>
</feature>
<dbReference type="PROSITE" id="PS50262">
    <property type="entry name" value="G_PROTEIN_RECEP_F1_2"/>
    <property type="match status" value="1"/>
</dbReference>
<proteinExistence type="predicted"/>
<evidence type="ECO:0000313" key="8">
    <source>
        <dbReference type="Proteomes" id="UP000024635"/>
    </source>
</evidence>
<dbReference type="SUPFAM" id="SSF81321">
    <property type="entry name" value="Family A G protein-coupled receptor-like"/>
    <property type="match status" value="1"/>
</dbReference>
<name>A0A016WVZ1_9BILA</name>
<dbReference type="PANTHER" id="PTHR22943:SF77">
    <property type="entry name" value="SEVEN TM RECEPTOR"/>
    <property type="match status" value="1"/>
</dbReference>
<feature type="transmembrane region" description="Helical" evidence="5">
    <location>
        <begin position="133"/>
        <end position="155"/>
    </location>
</feature>
<dbReference type="GO" id="GO:0038022">
    <property type="term" value="F:G protein-coupled olfactory receptor activity"/>
    <property type="evidence" value="ECO:0007669"/>
    <property type="project" value="TreeGrafter"/>
</dbReference>
<dbReference type="GO" id="GO:0005886">
    <property type="term" value="C:plasma membrane"/>
    <property type="evidence" value="ECO:0007669"/>
    <property type="project" value="TreeGrafter"/>
</dbReference>
<gene>
    <name evidence="7" type="primary">Acey_s0479.g2218</name>
    <name evidence="7" type="ORF">Y032_0479g2218</name>
</gene>
<evidence type="ECO:0000256" key="5">
    <source>
        <dbReference type="SAM" id="Phobius"/>
    </source>
</evidence>
<keyword evidence="8" id="KW-1185">Reference proteome</keyword>
<organism evidence="7 8">
    <name type="scientific">Ancylostoma ceylanicum</name>
    <dbReference type="NCBI Taxonomy" id="53326"/>
    <lineage>
        <taxon>Eukaryota</taxon>
        <taxon>Metazoa</taxon>
        <taxon>Ecdysozoa</taxon>
        <taxon>Nematoda</taxon>
        <taxon>Chromadorea</taxon>
        <taxon>Rhabditida</taxon>
        <taxon>Rhabditina</taxon>
        <taxon>Rhabditomorpha</taxon>
        <taxon>Strongyloidea</taxon>
        <taxon>Ancylostomatidae</taxon>
        <taxon>Ancylostomatinae</taxon>
        <taxon>Ancylostoma</taxon>
    </lineage>
</organism>
<feature type="transmembrane region" description="Helical" evidence="5">
    <location>
        <begin position="90"/>
        <end position="113"/>
    </location>
</feature>
<dbReference type="Gene3D" id="1.20.1070.10">
    <property type="entry name" value="Rhodopsin 7-helix transmembrane proteins"/>
    <property type="match status" value="1"/>
</dbReference>
<evidence type="ECO:0000259" key="6">
    <source>
        <dbReference type="PROSITE" id="PS50262"/>
    </source>
</evidence>
<keyword evidence="2 5" id="KW-0812">Transmembrane</keyword>
<dbReference type="Proteomes" id="UP000024635">
    <property type="component" value="Unassembled WGS sequence"/>
</dbReference>
<dbReference type="PANTHER" id="PTHR22943">
    <property type="entry name" value="7-TRANSMEMBRANE DOMAIN RECEPTOR C.ELEGANS"/>
    <property type="match status" value="1"/>
</dbReference>
<evidence type="ECO:0000256" key="4">
    <source>
        <dbReference type="ARBA" id="ARBA00023136"/>
    </source>
</evidence>
<comment type="caution">
    <text evidence="7">The sequence shown here is derived from an EMBL/GenBank/DDBJ whole genome shotgun (WGS) entry which is preliminary data.</text>
</comment>